<reference evidence="1 2" key="1">
    <citation type="submission" date="2020-02" db="EMBL/GenBank/DDBJ databases">
        <title>Whole-genome analyses of novel actinobacteria.</title>
        <authorList>
            <person name="Sahin N."/>
            <person name="Tatar D."/>
        </authorList>
    </citation>
    <scope>NUCLEOTIDE SEQUENCE [LARGE SCALE GENOMIC DNA]</scope>
    <source>
        <strain evidence="1 2">SB3404</strain>
    </source>
</reference>
<accession>A0A6G4X0H0</accession>
<evidence type="ECO:0000313" key="1">
    <source>
        <dbReference type="EMBL" id="NGO70985.1"/>
    </source>
</evidence>
<dbReference type="Proteomes" id="UP000477722">
    <property type="component" value="Unassembled WGS sequence"/>
</dbReference>
<dbReference type="AlphaFoldDB" id="A0A6G4X0H0"/>
<feature type="non-terminal residue" evidence="1">
    <location>
        <position position="1"/>
    </location>
</feature>
<protein>
    <submittedName>
        <fullName evidence="1">Sucrase ferredoxin</fullName>
    </submittedName>
</protein>
<dbReference type="EMBL" id="JAAKZZ010000252">
    <property type="protein sequence ID" value="NGO70985.1"/>
    <property type="molecule type" value="Genomic_DNA"/>
</dbReference>
<organism evidence="1 2">
    <name type="scientific">Streptomyces boncukensis</name>
    <dbReference type="NCBI Taxonomy" id="2711219"/>
    <lineage>
        <taxon>Bacteria</taxon>
        <taxon>Bacillati</taxon>
        <taxon>Actinomycetota</taxon>
        <taxon>Actinomycetes</taxon>
        <taxon>Kitasatosporales</taxon>
        <taxon>Streptomycetaceae</taxon>
        <taxon>Streptomyces</taxon>
    </lineage>
</organism>
<name>A0A6G4X0H0_9ACTN</name>
<gene>
    <name evidence="1" type="ORF">G5C65_22015</name>
</gene>
<keyword evidence="2" id="KW-1185">Reference proteome</keyword>
<evidence type="ECO:0000313" key="2">
    <source>
        <dbReference type="Proteomes" id="UP000477722"/>
    </source>
</evidence>
<comment type="caution">
    <text evidence="1">The sequence shown here is derived from an EMBL/GenBank/DDBJ whole genome shotgun (WGS) entry which is preliminary data.</text>
</comment>
<sequence>AHVTGGAGEAVTARWSVTVAHLDGRRWRVTVTAVDDALPVPASCGAALGAPARMRVDAVQST</sequence>
<proteinExistence type="predicted"/>